<sequence>MSTNQESPVHPWQSGGSLPDPTAPAYPVHPSIPVHQQFTTTVLPHPYAIPRARHAAISTLSQWAGGHVDQVFRAELVIGELLANSIRHALPQEIRLTLTEGDGALVIEVEDGGGPTCPSTPVRVPEDCESGRGLGIVSALAHSWSWHPAANGRRVTWVYVPPTPC</sequence>
<feature type="domain" description="Histidine kinase/HSP90-like ATPase" evidence="3">
    <location>
        <begin position="48"/>
        <end position="156"/>
    </location>
</feature>
<dbReference type="InterPro" id="IPR003594">
    <property type="entry name" value="HATPase_dom"/>
</dbReference>
<gene>
    <name evidence="4" type="ORF">GCM10009544_32180</name>
</gene>
<dbReference type="InterPro" id="IPR036890">
    <property type="entry name" value="HATPase_C_sf"/>
</dbReference>
<keyword evidence="1" id="KW-0808">Transferase</keyword>
<keyword evidence="1" id="KW-0418">Kinase</keyword>
<accession>A0ABN1A4P8</accession>
<reference evidence="4 5" key="1">
    <citation type="journal article" date="2019" name="Int. J. Syst. Evol. Microbiol.">
        <title>The Global Catalogue of Microorganisms (GCM) 10K type strain sequencing project: providing services to taxonomists for standard genome sequencing and annotation.</title>
        <authorList>
            <consortium name="The Broad Institute Genomics Platform"/>
            <consortium name="The Broad Institute Genome Sequencing Center for Infectious Disease"/>
            <person name="Wu L."/>
            <person name="Ma J."/>
        </authorList>
    </citation>
    <scope>NUCLEOTIDE SEQUENCE [LARGE SCALE GENOMIC DNA]</scope>
    <source>
        <strain evidence="4 5">JCM 10649</strain>
    </source>
</reference>
<dbReference type="Pfam" id="PF13581">
    <property type="entry name" value="HATPase_c_2"/>
    <property type="match status" value="1"/>
</dbReference>
<keyword evidence="1" id="KW-0723">Serine/threonine-protein kinase</keyword>
<proteinExistence type="predicted"/>
<organism evidence="4 5">
    <name type="scientific">Streptomyces stramineus</name>
    <dbReference type="NCBI Taxonomy" id="173861"/>
    <lineage>
        <taxon>Bacteria</taxon>
        <taxon>Bacillati</taxon>
        <taxon>Actinomycetota</taxon>
        <taxon>Actinomycetes</taxon>
        <taxon>Kitasatosporales</taxon>
        <taxon>Streptomycetaceae</taxon>
        <taxon>Streptomyces</taxon>
    </lineage>
</organism>
<evidence type="ECO:0000313" key="5">
    <source>
        <dbReference type="Proteomes" id="UP001499895"/>
    </source>
</evidence>
<name>A0ABN1A4P8_9ACTN</name>
<keyword evidence="5" id="KW-1185">Reference proteome</keyword>
<dbReference type="CDD" id="cd16936">
    <property type="entry name" value="HATPase_RsbW-like"/>
    <property type="match status" value="1"/>
</dbReference>
<protein>
    <recommendedName>
        <fullName evidence="3">Histidine kinase/HSP90-like ATPase domain-containing protein</fullName>
    </recommendedName>
</protein>
<comment type="caution">
    <text evidence="4">The sequence shown here is derived from an EMBL/GenBank/DDBJ whole genome shotgun (WGS) entry which is preliminary data.</text>
</comment>
<dbReference type="Gene3D" id="3.30.565.10">
    <property type="entry name" value="Histidine kinase-like ATPase, C-terminal domain"/>
    <property type="match status" value="1"/>
</dbReference>
<evidence type="ECO:0000256" key="2">
    <source>
        <dbReference type="SAM" id="MobiDB-lite"/>
    </source>
</evidence>
<dbReference type="PANTHER" id="PTHR35526">
    <property type="entry name" value="ANTI-SIGMA-F FACTOR RSBW-RELATED"/>
    <property type="match status" value="1"/>
</dbReference>
<evidence type="ECO:0000259" key="3">
    <source>
        <dbReference type="Pfam" id="PF13581"/>
    </source>
</evidence>
<dbReference type="RefSeq" id="WP_344090895.1">
    <property type="nucleotide sequence ID" value="NZ_BAAAHB010000031.1"/>
</dbReference>
<evidence type="ECO:0000313" key="4">
    <source>
        <dbReference type="EMBL" id="GAA0467494.1"/>
    </source>
</evidence>
<feature type="region of interest" description="Disordered" evidence="2">
    <location>
        <begin position="1"/>
        <end position="30"/>
    </location>
</feature>
<evidence type="ECO:0000256" key="1">
    <source>
        <dbReference type="ARBA" id="ARBA00022527"/>
    </source>
</evidence>
<dbReference type="EMBL" id="BAAAHB010000031">
    <property type="protein sequence ID" value="GAA0467494.1"/>
    <property type="molecule type" value="Genomic_DNA"/>
</dbReference>
<dbReference type="InterPro" id="IPR050267">
    <property type="entry name" value="Anti-sigma-factor_SerPK"/>
</dbReference>
<dbReference type="PANTHER" id="PTHR35526:SF3">
    <property type="entry name" value="ANTI-SIGMA-F FACTOR RSBW"/>
    <property type="match status" value="1"/>
</dbReference>
<dbReference type="Proteomes" id="UP001499895">
    <property type="component" value="Unassembled WGS sequence"/>
</dbReference>
<dbReference type="SUPFAM" id="SSF55874">
    <property type="entry name" value="ATPase domain of HSP90 chaperone/DNA topoisomerase II/histidine kinase"/>
    <property type="match status" value="1"/>
</dbReference>